<dbReference type="GO" id="GO:0003677">
    <property type="term" value="F:DNA binding"/>
    <property type="evidence" value="ECO:0007669"/>
    <property type="project" value="UniProtKB-KW"/>
</dbReference>
<dbReference type="PANTHER" id="PTHR47718">
    <property type="entry name" value="OS01G0519700 PROTEIN"/>
    <property type="match status" value="1"/>
</dbReference>
<protein>
    <submittedName>
        <fullName evidence="2">FAR1 DNA-binding domain-containing protein</fullName>
    </submittedName>
</protein>
<evidence type="ECO:0000313" key="2">
    <source>
        <dbReference type="EMBL" id="RIB04766.1"/>
    </source>
</evidence>
<dbReference type="OrthoDB" id="128308at2759"/>
<dbReference type="PANTHER" id="PTHR47718:SF13">
    <property type="entry name" value="OS09G0290500 PROTEIN"/>
    <property type="match status" value="1"/>
</dbReference>
<feature type="domain" description="FAR1" evidence="1">
    <location>
        <begin position="27"/>
        <end position="112"/>
    </location>
</feature>
<evidence type="ECO:0000259" key="1">
    <source>
        <dbReference type="Pfam" id="PF03101"/>
    </source>
</evidence>
<gene>
    <name evidence="2" type="ORF">C2G38_2221473</name>
</gene>
<keyword evidence="3" id="KW-1185">Reference proteome</keyword>
<sequence length="133" mass="15831">MINIENKSHPQLGESFSTQEEFFEAIRQYGLSQGFTIRYGKVDNRNKEKEIRKRTILCSREGTPVAKKDDDKPKRQRESKRCGCKYMVRASLNKENNKWYIIALQEIHNHAMIKQEELRFTQQERNLPDNVKK</sequence>
<name>A0A397UCB9_9GLOM</name>
<dbReference type="InterPro" id="IPR004330">
    <property type="entry name" value="FAR1_DNA_bnd_dom"/>
</dbReference>
<proteinExistence type="predicted"/>
<evidence type="ECO:0000313" key="3">
    <source>
        <dbReference type="Proteomes" id="UP000266673"/>
    </source>
</evidence>
<comment type="caution">
    <text evidence="2">The sequence shown here is derived from an EMBL/GenBank/DDBJ whole genome shotgun (WGS) entry which is preliminary data.</text>
</comment>
<keyword evidence="2" id="KW-0238">DNA-binding</keyword>
<reference evidence="2 3" key="1">
    <citation type="submission" date="2018-06" db="EMBL/GenBank/DDBJ databases">
        <title>Comparative genomics reveals the genomic features of Rhizophagus irregularis, R. cerebriforme, R. diaphanum and Gigaspora rosea, and their symbiotic lifestyle signature.</title>
        <authorList>
            <person name="Morin E."/>
            <person name="San Clemente H."/>
            <person name="Chen E.C.H."/>
            <person name="De La Providencia I."/>
            <person name="Hainaut M."/>
            <person name="Kuo A."/>
            <person name="Kohler A."/>
            <person name="Murat C."/>
            <person name="Tang N."/>
            <person name="Roy S."/>
            <person name="Loubradou J."/>
            <person name="Henrissat B."/>
            <person name="Grigoriev I.V."/>
            <person name="Corradi N."/>
            <person name="Roux C."/>
            <person name="Martin F.M."/>
        </authorList>
    </citation>
    <scope>NUCLEOTIDE SEQUENCE [LARGE SCALE GENOMIC DNA]</scope>
    <source>
        <strain evidence="2 3">DAOM 194757</strain>
    </source>
</reference>
<organism evidence="2 3">
    <name type="scientific">Gigaspora rosea</name>
    <dbReference type="NCBI Taxonomy" id="44941"/>
    <lineage>
        <taxon>Eukaryota</taxon>
        <taxon>Fungi</taxon>
        <taxon>Fungi incertae sedis</taxon>
        <taxon>Mucoromycota</taxon>
        <taxon>Glomeromycotina</taxon>
        <taxon>Glomeromycetes</taxon>
        <taxon>Diversisporales</taxon>
        <taxon>Gigasporaceae</taxon>
        <taxon>Gigaspora</taxon>
    </lineage>
</organism>
<dbReference type="EMBL" id="QKWP01002113">
    <property type="protein sequence ID" value="RIB04766.1"/>
    <property type="molecule type" value="Genomic_DNA"/>
</dbReference>
<dbReference type="Proteomes" id="UP000266673">
    <property type="component" value="Unassembled WGS sequence"/>
</dbReference>
<accession>A0A397UCB9</accession>
<dbReference type="Pfam" id="PF03101">
    <property type="entry name" value="FAR1"/>
    <property type="match status" value="1"/>
</dbReference>
<dbReference type="AlphaFoldDB" id="A0A397UCB9"/>